<reference evidence="1 2" key="1">
    <citation type="submission" date="2016-10" db="EMBL/GenBank/DDBJ databases">
        <authorList>
            <person name="de Groot N.N."/>
        </authorList>
    </citation>
    <scope>NUCLEOTIDE SEQUENCE [LARGE SCALE GENOMIC DNA]</scope>
    <source>
        <strain evidence="1 2">DSM 12271</strain>
    </source>
</reference>
<gene>
    <name evidence="1" type="ORF">SAMN04488528_1001112</name>
</gene>
<proteinExistence type="predicted"/>
<protein>
    <submittedName>
        <fullName evidence="1">Uncharacterized protein</fullName>
    </submittedName>
</protein>
<accession>A0A1I0V2I8</accession>
<keyword evidence="2" id="KW-1185">Reference proteome</keyword>
<dbReference type="EMBL" id="FOKI01000001">
    <property type="protein sequence ID" value="SFA70501.1"/>
    <property type="molecule type" value="Genomic_DNA"/>
</dbReference>
<sequence>MGKKYIISKERQEGIEQKLYNFYDKEKKIKSLKHKIEYIKKQIQQIQSEKMDYVGYKSPSWDEKVQTSSSNTSYAETELIRIEERKEKRINTLKDHIEEIEDIILNIEMDNSILEYNIVYLEEDIKKLLKMLYKDKRTETSIGRELNLDQSVINKRKSNILGIIANWEDLGVRK</sequence>
<dbReference type="AlphaFoldDB" id="A0A1I0V2I8"/>
<organism evidence="1 2">
    <name type="scientific">Clostridium frigidicarnis</name>
    <dbReference type="NCBI Taxonomy" id="84698"/>
    <lineage>
        <taxon>Bacteria</taxon>
        <taxon>Bacillati</taxon>
        <taxon>Bacillota</taxon>
        <taxon>Clostridia</taxon>
        <taxon>Eubacteriales</taxon>
        <taxon>Clostridiaceae</taxon>
        <taxon>Clostridium</taxon>
    </lineage>
</organism>
<dbReference type="OrthoDB" id="1935035at2"/>
<name>A0A1I0V2I8_9CLOT</name>
<evidence type="ECO:0000313" key="1">
    <source>
        <dbReference type="EMBL" id="SFA70501.1"/>
    </source>
</evidence>
<evidence type="ECO:0000313" key="2">
    <source>
        <dbReference type="Proteomes" id="UP000198619"/>
    </source>
</evidence>
<dbReference type="Proteomes" id="UP000198619">
    <property type="component" value="Unassembled WGS sequence"/>
</dbReference>
<dbReference type="RefSeq" id="WP_090037659.1">
    <property type="nucleotide sequence ID" value="NZ_FOKI01000001.1"/>
</dbReference>
<dbReference type="STRING" id="84698.SAMN04488528_1001112"/>